<evidence type="ECO:0000313" key="4">
    <source>
        <dbReference type="Proteomes" id="UP000276542"/>
    </source>
</evidence>
<dbReference type="PANTHER" id="PTHR37042">
    <property type="entry name" value="OUTER MEMBRANE PROTEIN RV1973"/>
    <property type="match status" value="1"/>
</dbReference>
<accession>A0A3A5H6B3</accession>
<dbReference type="PANTHER" id="PTHR37042:SF4">
    <property type="entry name" value="OUTER MEMBRANE PROTEIN RV1973"/>
    <property type="match status" value="1"/>
</dbReference>
<evidence type="ECO:0000256" key="1">
    <source>
        <dbReference type="ARBA" id="ARBA00004370"/>
    </source>
</evidence>
<reference evidence="4" key="1">
    <citation type="submission" date="2018-09" db="EMBL/GenBank/DDBJ databases">
        <authorList>
            <person name="Zhu H."/>
        </authorList>
    </citation>
    <scope>NUCLEOTIDE SEQUENCE [LARGE SCALE GENOMIC DNA]</scope>
    <source>
        <strain evidence="4">K1W22B-1</strain>
    </source>
</reference>
<protein>
    <submittedName>
        <fullName evidence="3">Uncharacterized protein</fullName>
    </submittedName>
</protein>
<evidence type="ECO:0000313" key="3">
    <source>
        <dbReference type="EMBL" id="RJS46229.1"/>
    </source>
</evidence>
<dbReference type="GO" id="GO:0016020">
    <property type="term" value="C:membrane"/>
    <property type="evidence" value="ECO:0007669"/>
    <property type="project" value="UniProtKB-SubCell"/>
</dbReference>
<dbReference type="EMBL" id="QYRP01000002">
    <property type="protein sequence ID" value="RJS46229.1"/>
    <property type="molecule type" value="Genomic_DNA"/>
</dbReference>
<keyword evidence="4" id="KW-1185">Reference proteome</keyword>
<organism evidence="3 4">
    <name type="scientific">Nocardioides cavernaquae</name>
    <dbReference type="NCBI Taxonomy" id="2321396"/>
    <lineage>
        <taxon>Bacteria</taxon>
        <taxon>Bacillati</taxon>
        <taxon>Actinomycetota</taxon>
        <taxon>Actinomycetes</taxon>
        <taxon>Propionibacteriales</taxon>
        <taxon>Nocardioidaceae</taxon>
        <taxon>Nocardioides</taxon>
    </lineage>
</organism>
<comment type="subcellular location">
    <subcellularLocation>
        <location evidence="1">Membrane</location>
    </subcellularLocation>
</comment>
<dbReference type="AlphaFoldDB" id="A0A3A5H6B3"/>
<sequence length="297" mass="30811">MAAGLSLSAACQPSGESALGQRPTAYPAVGESSIATSGPAARRALIAAAEGAAEAVLGYDYRTLDQDAAQTRSLLTPAFRRSYNNFVGRLRVSAEKQHARASATVVDAAIIGSTATRASVLVFVDQSLSTSAGRRDTGSSAVLTLDSRHGRWLLASLETGAPKQPVVDARPPARAALAAAAAVADAYADLSWQHPTADIERVLSLSSGEFRAAYNAAAPELIRRTTESRTTQQGSVIAAGLDVLRADRAQVLVGLTGSTQIGEGQPSSHAVRLVVTLERRDGSWLATALRVVPTPDG</sequence>
<comment type="caution">
    <text evidence="3">The sequence shown here is derived from an EMBL/GenBank/DDBJ whole genome shotgun (WGS) entry which is preliminary data.</text>
</comment>
<keyword evidence="2" id="KW-0472">Membrane</keyword>
<dbReference type="Proteomes" id="UP000276542">
    <property type="component" value="Unassembled WGS sequence"/>
</dbReference>
<evidence type="ECO:0000256" key="2">
    <source>
        <dbReference type="ARBA" id="ARBA00023136"/>
    </source>
</evidence>
<proteinExistence type="predicted"/>
<name>A0A3A5H6B3_9ACTN</name>
<gene>
    <name evidence="3" type="ORF">D4739_08405</name>
</gene>